<evidence type="ECO:0000313" key="2">
    <source>
        <dbReference type="Proteomes" id="UP000094764"/>
    </source>
</evidence>
<evidence type="ECO:0000313" key="1">
    <source>
        <dbReference type="EMBL" id="OEG16497.1"/>
    </source>
</evidence>
<evidence type="ECO:0008006" key="3">
    <source>
        <dbReference type="Google" id="ProtNLM"/>
    </source>
</evidence>
<organism evidence="1 2">
    <name type="scientific">Enterococcus quebecensis</name>
    <dbReference type="NCBI Taxonomy" id="903983"/>
    <lineage>
        <taxon>Bacteria</taxon>
        <taxon>Bacillati</taxon>
        <taxon>Bacillota</taxon>
        <taxon>Bacilli</taxon>
        <taxon>Lactobacillales</taxon>
        <taxon>Enterococcaceae</taxon>
        <taxon>Enterococcus</taxon>
    </lineage>
</organism>
<gene>
    <name evidence="1" type="ORF">BCR23_06305</name>
</gene>
<name>A0A1E5GV42_9ENTE</name>
<dbReference type="EMBL" id="MIKB01000013">
    <property type="protein sequence ID" value="OEG16497.1"/>
    <property type="molecule type" value="Genomic_DNA"/>
</dbReference>
<comment type="caution">
    <text evidence="1">The sequence shown here is derived from an EMBL/GenBank/DDBJ whole genome shotgun (WGS) entry which is preliminary data.</text>
</comment>
<accession>A0A1E5GV42</accession>
<protein>
    <recommendedName>
        <fullName evidence="3">WxL domain-containing protein</fullName>
    </recommendedName>
</protein>
<dbReference type="RefSeq" id="WP_069634948.1">
    <property type="nucleotide sequence ID" value="NZ_JXKZ01000009.1"/>
</dbReference>
<dbReference type="AlphaFoldDB" id="A0A1E5GV42"/>
<sequence>MPEGKKVIINESKTNQTDLFVGKDKSLGAYNISFMDEQTPIQLSITTYTKTGKYHAPLTWSLIDTLMSED</sequence>
<proteinExistence type="predicted"/>
<dbReference type="Proteomes" id="UP000094764">
    <property type="component" value="Unassembled WGS sequence"/>
</dbReference>
<reference evidence="2" key="1">
    <citation type="submission" date="2016-09" db="EMBL/GenBank/DDBJ databases">
        <authorList>
            <person name="Gulvik C.A."/>
        </authorList>
    </citation>
    <scope>NUCLEOTIDE SEQUENCE [LARGE SCALE GENOMIC DNA]</scope>
    <source>
        <strain evidence="2">LMG 26306</strain>
    </source>
</reference>
<keyword evidence="2" id="KW-1185">Reference proteome</keyword>